<dbReference type="EMBL" id="JBHLWI010000007">
    <property type="protein sequence ID" value="MFC0261793.1"/>
    <property type="molecule type" value="Genomic_DNA"/>
</dbReference>
<evidence type="ECO:0008006" key="3">
    <source>
        <dbReference type="Google" id="ProtNLM"/>
    </source>
</evidence>
<name>A0ABV6FPL0_9BACT</name>
<proteinExistence type="predicted"/>
<evidence type="ECO:0000313" key="1">
    <source>
        <dbReference type="EMBL" id="MFC0261793.1"/>
    </source>
</evidence>
<organism evidence="1 2">
    <name type="scientific">Fontibacter flavus</name>
    <dbReference type="NCBI Taxonomy" id="654838"/>
    <lineage>
        <taxon>Bacteria</taxon>
        <taxon>Pseudomonadati</taxon>
        <taxon>Bacteroidota</taxon>
        <taxon>Cytophagia</taxon>
        <taxon>Cytophagales</taxon>
        <taxon>Cyclobacteriaceae</taxon>
        <taxon>Fontibacter</taxon>
    </lineage>
</organism>
<comment type="caution">
    <text evidence="1">The sequence shown here is derived from an EMBL/GenBank/DDBJ whole genome shotgun (WGS) entry which is preliminary data.</text>
</comment>
<reference evidence="1 2" key="1">
    <citation type="submission" date="2024-09" db="EMBL/GenBank/DDBJ databases">
        <authorList>
            <person name="Sun Q."/>
            <person name="Mori K."/>
        </authorList>
    </citation>
    <scope>NUCLEOTIDE SEQUENCE [LARGE SCALE GENOMIC DNA]</scope>
    <source>
        <strain evidence="1 2">CCM 7650</strain>
    </source>
</reference>
<dbReference type="Proteomes" id="UP001589797">
    <property type="component" value="Unassembled WGS sequence"/>
</dbReference>
<protein>
    <recommendedName>
        <fullName evidence="3">Immunity protein 50</fullName>
    </recommendedName>
</protein>
<sequence>MHLKTDELVRLEIEFDSGIIPPPYSHVFKLKIGFGKNFLDTSLDLKYTDREDLTEDEIFDEGFSLNDDYQFQGEIPNVWERPLKELYASSKWSNNKLDEEGGVKLLAKDKQGKISRTIPLNQQEWQFFAQDYIQAIYEITKKEAPLTLHYIIREKEQEFSISLTIKFSLRRVDLSVNGKNKTVDWENTKSLLSYVFLPDYDYSKAKEQSPKHQGHFIDCGDGYWHEIGKGVINIDDSFDAVSKIKEGFRKLI</sequence>
<gene>
    <name evidence="1" type="ORF">ACFFIP_03805</name>
</gene>
<accession>A0ABV6FPL0</accession>
<evidence type="ECO:0000313" key="2">
    <source>
        <dbReference type="Proteomes" id="UP001589797"/>
    </source>
</evidence>
<dbReference type="RefSeq" id="WP_382386235.1">
    <property type="nucleotide sequence ID" value="NZ_JBHLWI010000007.1"/>
</dbReference>
<keyword evidence="2" id="KW-1185">Reference proteome</keyword>